<organism evidence="2 3">
    <name type="scientific">Pseudothermotoga thermarum DSM 5069</name>
    <dbReference type="NCBI Taxonomy" id="688269"/>
    <lineage>
        <taxon>Bacteria</taxon>
        <taxon>Thermotogati</taxon>
        <taxon>Thermotogota</taxon>
        <taxon>Thermotogae</taxon>
        <taxon>Thermotogales</taxon>
        <taxon>Thermotogaceae</taxon>
        <taxon>Pseudothermotoga</taxon>
    </lineage>
</organism>
<evidence type="ECO:0000259" key="1">
    <source>
        <dbReference type="Pfam" id="PF02540"/>
    </source>
</evidence>
<evidence type="ECO:0000313" key="2">
    <source>
        <dbReference type="EMBL" id="AEH50796.1"/>
    </source>
</evidence>
<dbReference type="HOGENOM" id="CLU_885475_0_0_0"/>
<dbReference type="STRING" id="688269.Theth_0711"/>
<dbReference type="OrthoDB" id="42210at2"/>
<keyword evidence="3" id="KW-1185">Reference proteome</keyword>
<dbReference type="InterPro" id="IPR014729">
    <property type="entry name" value="Rossmann-like_a/b/a_fold"/>
</dbReference>
<dbReference type="KEGG" id="tta:Theth_0711"/>
<evidence type="ECO:0000313" key="3">
    <source>
        <dbReference type="Proteomes" id="UP000006804"/>
    </source>
</evidence>
<dbReference type="Gene3D" id="3.40.50.620">
    <property type="entry name" value="HUPs"/>
    <property type="match status" value="1"/>
</dbReference>
<dbReference type="SUPFAM" id="SSF52402">
    <property type="entry name" value="Adenine nucleotide alpha hydrolases-like"/>
    <property type="match status" value="1"/>
</dbReference>
<name>F7YX35_9THEM</name>
<dbReference type="eggNOG" id="COG1606">
    <property type="taxonomic scope" value="Bacteria"/>
</dbReference>
<dbReference type="PANTHER" id="PTHR43169:SF2">
    <property type="entry name" value="NAD_GMP SYNTHASE DOMAIN-CONTAINING PROTEIN"/>
    <property type="match status" value="1"/>
</dbReference>
<dbReference type="RefSeq" id="WP_013932018.1">
    <property type="nucleotide sequence ID" value="NC_015707.1"/>
</dbReference>
<dbReference type="InterPro" id="IPR052188">
    <property type="entry name" value="Ni-pincer_cofactor_biosynth"/>
</dbReference>
<dbReference type="Pfam" id="PF02540">
    <property type="entry name" value="NAD_synthase"/>
    <property type="match status" value="1"/>
</dbReference>
<dbReference type="Proteomes" id="UP000006804">
    <property type="component" value="Chromosome"/>
</dbReference>
<dbReference type="PATRIC" id="fig|688269.3.peg.735"/>
<dbReference type="PANTHER" id="PTHR43169">
    <property type="entry name" value="EXSB FAMILY PROTEIN"/>
    <property type="match status" value="1"/>
</dbReference>
<gene>
    <name evidence="2" type="ORF">Theth_0711</name>
</gene>
<dbReference type="EMBL" id="CP002351">
    <property type="protein sequence ID" value="AEH50796.1"/>
    <property type="molecule type" value="Genomic_DNA"/>
</dbReference>
<dbReference type="InterPro" id="IPR022310">
    <property type="entry name" value="NAD/GMP_synthase"/>
</dbReference>
<reference evidence="2 3" key="1">
    <citation type="submission" date="2010-11" db="EMBL/GenBank/DDBJ databases">
        <title>The complete genome of Thermotoga thermarum DSM 5069.</title>
        <authorList>
            <consortium name="US DOE Joint Genome Institute (JGI-PGF)"/>
            <person name="Lucas S."/>
            <person name="Copeland A."/>
            <person name="Lapidus A."/>
            <person name="Bruce D."/>
            <person name="Goodwin L."/>
            <person name="Pitluck S."/>
            <person name="Kyrpides N."/>
            <person name="Mavromatis K."/>
            <person name="Ivanova N."/>
            <person name="Zeytun A."/>
            <person name="Brettin T."/>
            <person name="Detter J.C."/>
            <person name="Tapia R."/>
            <person name="Han C."/>
            <person name="Land M."/>
            <person name="Hauser L."/>
            <person name="Markowitz V."/>
            <person name="Cheng J.-F."/>
            <person name="Hugenholtz P."/>
            <person name="Woyke T."/>
            <person name="Wu D."/>
            <person name="Spring S."/>
            <person name="Schroeder M."/>
            <person name="Brambilla E."/>
            <person name="Klenk H.-P."/>
            <person name="Eisen J.A."/>
        </authorList>
    </citation>
    <scope>NUCLEOTIDE SEQUENCE [LARGE SCALE GENOMIC DNA]</scope>
    <source>
        <strain evidence="2 3">DSM 5069</strain>
    </source>
</reference>
<feature type="domain" description="NAD/GMP synthase" evidence="1">
    <location>
        <begin position="9"/>
        <end position="90"/>
    </location>
</feature>
<dbReference type="GO" id="GO:0006163">
    <property type="term" value="P:purine nucleotide metabolic process"/>
    <property type="evidence" value="ECO:0007669"/>
    <property type="project" value="UniProtKB-ARBA"/>
</dbReference>
<dbReference type="AlphaFoldDB" id="F7YX35"/>
<accession>F7YX35</accession>
<proteinExistence type="predicted"/>
<sequence length="326" mass="36565">MQGLCEGRIQTLAEIIINEIKQNFSQGLVVAFSGGEDSSLVAYLAKEALGPDRVILATVDFGPATYTKIREQAKLNAQKLGLKHIIIDGTKKQRKILRYGPNCNACTREAKLGSVLEAFPSSVVATGANKSDSWGLTGLKFFGRLYSPLFDLRKDEIRKMVKLFQIPVAKAGESSFREGCKMKHLLKMLINPNFHGRAVWESNEILLSFLDEIGYKAELANVKIIGPLSKNIALVNVQPFLPLEYEQKLIERLKINCIDEIHVVKQPIKLRILANPGIYNDEKARQDIFMGFIQRDFAVPLKAEWIKSTNNRLRTFQVVGYEIDAG</sequence>
<protein>
    <submittedName>
        <fullName evidence="2">ExsB family protein</fullName>
    </submittedName>
</protein>